<dbReference type="Proteomes" id="UP000182089">
    <property type="component" value="Unassembled WGS sequence"/>
</dbReference>
<keyword evidence="1" id="KW-0540">Nuclease</keyword>
<proteinExistence type="predicted"/>
<organism evidence="1 2">
    <name type="scientific">Ligilactobacillus ruminis</name>
    <dbReference type="NCBI Taxonomy" id="1623"/>
    <lineage>
        <taxon>Bacteria</taxon>
        <taxon>Bacillati</taxon>
        <taxon>Bacillota</taxon>
        <taxon>Bacilli</taxon>
        <taxon>Lactobacillales</taxon>
        <taxon>Lactobacillaceae</taxon>
        <taxon>Ligilactobacillus</taxon>
    </lineage>
</organism>
<sequence>MELTLYDLYQKMLTEMVPTNWWPAPTKEQVLVEAVLIQNTTQNNAEKASSLLKAKTNY</sequence>
<dbReference type="SUPFAM" id="SSF48150">
    <property type="entry name" value="DNA-glycosylase"/>
    <property type="match status" value="1"/>
</dbReference>
<evidence type="ECO:0000313" key="1">
    <source>
        <dbReference type="EMBL" id="SEM72739.1"/>
    </source>
</evidence>
<accession>A0ABY1AC18</accession>
<keyword evidence="1" id="KW-0255">Endonuclease</keyword>
<dbReference type="GO" id="GO:0004519">
    <property type="term" value="F:endonuclease activity"/>
    <property type="evidence" value="ECO:0007669"/>
    <property type="project" value="UniProtKB-KW"/>
</dbReference>
<gene>
    <name evidence="1" type="ORF">SAMN05216431_107110</name>
</gene>
<evidence type="ECO:0000313" key="2">
    <source>
        <dbReference type="Proteomes" id="UP000182089"/>
    </source>
</evidence>
<keyword evidence="1" id="KW-0378">Hydrolase</keyword>
<dbReference type="InterPro" id="IPR011257">
    <property type="entry name" value="DNA_glycosylase"/>
</dbReference>
<protein>
    <submittedName>
        <fullName evidence="1">Endonuclease-3 related protein</fullName>
    </submittedName>
</protein>
<comment type="caution">
    <text evidence="1">The sequence shown here is derived from an EMBL/GenBank/DDBJ whole genome shotgun (WGS) entry which is preliminary data.</text>
</comment>
<reference evidence="1 2" key="1">
    <citation type="submission" date="2016-10" db="EMBL/GenBank/DDBJ databases">
        <authorList>
            <person name="Varghese N."/>
            <person name="Submissions S."/>
        </authorList>
    </citation>
    <scope>NUCLEOTIDE SEQUENCE [LARGE SCALE GENOMIC DNA]</scope>
    <source>
        <strain evidence="1 2">WC1T17</strain>
    </source>
</reference>
<name>A0ABY1AC18_9LACO</name>
<dbReference type="EMBL" id="FOCC01000007">
    <property type="protein sequence ID" value="SEM72739.1"/>
    <property type="molecule type" value="Genomic_DNA"/>
</dbReference>
<dbReference type="Gene3D" id="1.10.340.30">
    <property type="entry name" value="Hypothetical protein, domain 2"/>
    <property type="match status" value="1"/>
</dbReference>